<dbReference type="GO" id="GO:0005179">
    <property type="term" value="F:hormone activity"/>
    <property type="evidence" value="ECO:0007669"/>
    <property type="project" value="UniProtKB-KW"/>
</dbReference>
<comment type="similarity">
    <text evidence="2">Belongs to the hepcidin family.</text>
</comment>
<evidence type="ECO:0000256" key="5">
    <source>
        <dbReference type="ARBA" id="ARBA00022729"/>
    </source>
</evidence>
<dbReference type="InterPro" id="IPR010500">
    <property type="entry name" value="Hepcidin"/>
</dbReference>
<organism evidence="8">
    <name type="scientific">Crocodylus siamensis</name>
    <name type="common">Siamese crocodile</name>
    <dbReference type="NCBI Taxonomy" id="68455"/>
    <lineage>
        <taxon>Eukaryota</taxon>
        <taxon>Metazoa</taxon>
        <taxon>Chordata</taxon>
        <taxon>Craniata</taxon>
        <taxon>Vertebrata</taxon>
        <taxon>Euteleostomi</taxon>
        <taxon>Archelosauria</taxon>
        <taxon>Archosauria</taxon>
        <taxon>Crocodylia</taxon>
        <taxon>Longirostres</taxon>
        <taxon>Crocodylidae</taxon>
        <taxon>Crocodylus</taxon>
    </lineage>
</organism>
<name>E8ZAD0_CROSI</name>
<dbReference type="GO" id="GO:0005615">
    <property type="term" value="C:extracellular space"/>
    <property type="evidence" value="ECO:0007669"/>
    <property type="project" value="TreeGrafter"/>
</dbReference>
<protein>
    <submittedName>
        <fullName evidence="8">Hepcidin</fullName>
    </submittedName>
</protein>
<dbReference type="GO" id="GO:0042742">
    <property type="term" value="P:defense response to bacterium"/>
    <property type="evidence" value="ECO:0007669"/>
    <property type="project" value="TreeGrafter"/>
</dbReference>
<accession>E8ZAD0</accession>
<feature type="signal peptide" evidence="7">
    <location>
        <begin position="1"/>
        <end position="21"/>
    </location>
</feature>
<keyword evidence="5 7" id="KW-0732">Signal</keyword>
<reference evidence="8" key="1">
    <citation type="journal article" date="2012" name="Comp. Biochem. Physiol. B, Biochem. Mol. Biol.">
        <title>Molecular cloning, recombinant expression and antibacterial activity analysis of hepcidin from Simensis crocodile (Crocodylus siamensis).</title>
        <authorList>
            <person name="Hao J."/>
            <person name="Li Y.W."/>
            <person name="Xie M.Q."/>
            <person name="Li A.X."/>
        </authorList>
    </citation>
    <scope>NUCLEOTIDE SEQUENCE</scope>
</reference>
<sequence length="99" mass="10553">MKVLAACVFLLLLVLLHGSPAACSALRAQANIGLMPRPETGAQSHGLEAAAGLMPHPEIGAQSLEVPLRRSKRFNSHFPICSYCCNCCRNKGCGLCCRT</sequence>
<dbReference type="GO" id="GO:0006879">
    <property type="term" value="P:intracellular iron ion homeostasis"/>
    <property type="evidence" value="ECO:0007669"/>
    <property type="project" value="InterPro"/>
</dbReference>
<keyword evidence="6" id="KW-1015">Disulfide bond</keyword>
<evidence type="ECO:0000256" key="6">
    <source>
        <dbReference type="ARBA" id="ARBA00023157"/>
    </source>
</evidence>
<dbReference type="PANTHER" id="PTHR16877:SF0">
    <property type="entry name" value="HEPCIDIN"/>
    <property type="match status" value="1"/>
</dbReference>
<evidence type="ECO:0000256" key="3">
    <source>
        <dbReference type="ARBA" id="ARBA00022525"/>
    </source>
</evidence>
<dbReference type="GO" id="GO:0034760">
    <property type="term" value="P:negative regulation of iron ion transmembrane transport"/>
    <property type="evidence" value="ECO:0007669"/>
    <property type="project" value="TreeGrafter"/>
</dbReference>
<evidence type="ECO:0000256" key="1">
    <source>
        <dbReference type="ARBA" id="ARBA00004613"/>
    </source>
</evidence>
<comment type="subcellular location">
    <subcellularLocation>
        <location evidence="1">Secreted</location>
    </subcellularLocation>
</comment>
<dbReference type="PANTHER" id="PTHR16877">
    <property type="entry name" value="HEPCIDIN"/>
    <property type="match status" value="1"/>
</dbReference>
<evidence type="ECO:0000256" key="7">
    <source>
        <dbReference type="SAM" id="SignalP"/>
    </source>
</evidence>
<dbReference type="EMBL" id="FJ968771">
    <property type="protein sequence ID" value="ADA68357.1"/>
    <property type="molecule type" value="mRNA"/>
</dbReference>
<keyword evidence="4" id="KW-0372">Hormone</keyword>
<evidence type="ECO:0000313" key="8">
    <source>
        <dbReference type="EMBL" id="ADA68357.1"/>
    </source>
</evidence>
<proteinExistence type="evidence at transcript level"/>
<feature type="chain" id="PRO_5003232389" evidence="7">
    <location>
        <begin position="22"/>
        <end position="99"/>
    </location>
</feature>
<evidence type="ECO:0000256" key="2">
    <source>
        <dbReference type="ARBA" id="ARBA00008022"/>
    </source>
</evidence>
<dbReference type="AlphaFoldDB" id="E8ZAD0"/>
<keyword evidence="3" id="KW-0964">Secreted</keyword>
<dbReference type="Pfam" id="PF06446">
    <property type="entry name" value="Hepcidin"/>
    <property type="match status" value="1"/>
</dbReference>
<evidence type="ECO:0000256" key="4">
    <source>
        <dbReference type="ARBA" id="ARBA00022702"/>
    </source>
</evidence>